<dbReference type="EMBL" id="JABSTU010000001">
    <property type="protein sequence ID" value="KAH8040935.1"/>
    <property type="molecule type" value="Genomic_DNA"/>
</dbReference>
<name>A0A9J6F360_RHIMP</name>
<evidence type="ECO:0000313" key="1">
    <source>
        <dbReference type="EMBL" id="KAH8040935.1"/>
    </source>
</evidence>
<comment type="caution">
    <text evidence="1">The sequence shown here is derived from an EMBL/GenBank/DDBJ whole genome shotgun (WGS) entry which is preliminary data.</text>
</comment>
<keyword evidence="2" id="KW-1185">Reference proteome</keyword>
<evidence type="ECO:0000313" key="2">
    <source>
        <dbReference type="Proteomes" id="UP000821866"/>
    </source>
</evidence>
<reference evidence="1" key="1">
    <citation type="journal article" date="2020" name="Cell">
        <title>Large-Scale Comparative Analyses of Tick Genomes Elucidate Their Genetic Diversity and Vector Capacities.</title>
        <authorList>
            <consortium name="Tick Genome and Microbiome Consortium (TIGMIC)"/>
            <person name="Jia N."/>
            <person name="Wang J."/>
            <person name="Shi W."/>
            <person name="Du L."/>
            <person name="Sun Y."/>
            <person name="Zhan W."/>
            <person name="Jiang J.F."/>
            <person name="Wang Q."/>
            <person name="Zhang B."/>
            <person name="Ji P."/>
            <person name="Bell-Sakyi L."/>
            <person name="Cui X.M."/>
            <person name="Yuan T.T."/>
            <person name="Jiang B.G."/>
            <person name="Yang W.F."/>
            <person name="Lam T.T."/>
            <person name="Chang Q.C."/>
            <person name="Ding S.J."/>
            <person name="Wang X.J."/>
            <person name="Zhu J.G."/>
            <person name="Ruan X.D."/>
            <person name="Zhao L."/>
            <person name="Wei J.T."/>
            <person name="Ye R.Z."/>
            <person name="Que T.C."/>
            <person name="Du C.H."/>
            <person name="Zhou Y.H."/>
            <person name="Cheng J.X."/>
            <person name="Dai P.F."/>
            <person name="Guo W.B."/>
            <person name="Han X.H."/>
            <person name="Huang E.J."/>
            <person name="Li L.F."/>
            <person name="Wei W."/>
            <person name="Gao Y.C."/>
            <person name="Liu J.Z."/>
            <person name="Shao H.Z."/>
            <person name="Wang X."/>
            <person name="Wang C.C."/>
            <person name="Yang T.C."/>
            <person name="Huo Q.B."/>
            <person name="Li W."/>
            <person name="Chen H.Y."/>
            <person name="Chen S.E."/>
            <person name="Zhou L.G."/>
            <person name="Ni X.B."/>
            <person name="Tian J.H."/>
            <person name="Sheng Y."/>
            <person name="Liu T."/>
            <person name="Pan Y.S."/>
            <person name="Xia L.Y."/>
            <person name="Li J."/>
            <person name="Zhao F."/>
            <person name="Cao W.C."/>
        </authorList>
    </citation>
    <scope>NUCLEOTIDE SEQUENCE</scope>
    <source>
        <strain evidence="1">Rmic-2018</strain>
    </source>
</reference>
<dbReference type="AlphaFoldDB" id="A0A9J6F360"/>
<dbReference type="Proteomes" id="UP000821866">
    <property type="component" value="Chromosome 1"/>
</dbReference>
<dbReference type="VEuPathDB" id="VectorBase:LOC119178733"/>
<organism evidence="1 2">
    <name type="scientific">Rhipicephalus microplus</name>
    <name type="common">Cattle tick</name>
    <name type="synonym">Boophilus microplus</name>
    <dbReference type="NCBI Taxonomy" id="6941"/>
    <lineage>
        <taxon>Eukaryota</taxon>
        <taxon>Metazoa</taxon>
        <taxon>Ecdysozoa</taxon>
        <taxon>Arthropoda</taxon>
        <taxon>Chelicerata</taxon>
        <taxon>Arachnida</taxon>
        <taxon>Acari</taxon>
        <taxon>Parasitiformes</taxon>
        <taxon>Ixodida</taxon>
        <taxon>Ixodoidea</taxon>
        <taxon>Ixodidae</taxon>
        <taxon>Rhipicephalinae</taxon>
        <taxon>Rhipicephalus</taxon>
        <taxon>Boophilus</taxon>
    </lineage>
</organism>
<accession>A0A9J6F360</accession>
<proteinExistence type="predicted"/>
<sequence length="112" mass="12410">MRVQLQMLQSQQAQRCLQVLPEEQSPPLGRRPEKPLLLETSLPGHHQGVATITLGAAHAQLRRLRNCSSSLLKEATVTCITPHHSKASSVPASPWPVQYISILCLFSSVFNY</sequence>
<gene>
    <name evidence="1" type="ORF">HPB51_013105</name>
</gene>
<protein>
    <submittedName>
        <fullName evidence="1">Uncharacterized protein</fullName>
    </submittedName>
</protein>
<reference evidence="1" key="2">
    <citation type="submission" date="2021-09" db="EMBL/GenBank/DDBJ databases">
        <authorList>
            <person name="Jia N."/>
            <person name="Wang J."/>
            <person name="Shi W."/>
            <person name="Du L."/>
            <person name="Sun Y."/>
            <person name="Zhan W."/>
            <person name="Jiang J."/>
            <person name="Wang Q."/>
            <person name="Zhang B."/>
            <person name="Ji P."/>
            <person name="Sakyi L.B."/>
            <person name="Cui X."/>
            <person name="Yuan T."/>
            <person name="Jiang B."/>
            <person name="Yang W."/>
            <person name="Lam T.T.-Y."/>
            <person name="Chang Q."/>
            <person name="Ding S."/>
            <person name="Wang X."/>
            <person name="Zhu J."/>
            <person name="Ruan X."/>
            <person name="Zhao L."/>
            <person name="Wei J."/>
            <person name="Que T."/>
            <person name="Du C."/>
            <person name="Cheng J."/>
            <person name="Dai P."/>
            <person name="Han X."/>
            <person name="Huang E."/>
            <person name="Gao Y."/>
            <person name="Liu J."/>
            <person name="Shao H."/>
            <person name="Ye R."/>
            <person name="Li L."/>
            <person name="Wei W."/>
            <person name="Wang X."/>
            <person name="Wang C."/>
            <person name="Huo Q."/>
            <person name="Li W."/>
            <person name="Guo W."/>
            <person name="Chen H."/>
            <person name="Chen S."/>
            <person name="Zhou L."/>
            <person name="Zhou L."/>
            <person name="Ni X."/>
            <person name="Tian J."/>
            <person name="Zhou Y."/>
            <person name="Sheng Y."/>
            <person name="Liu T."/>
            <person name="Pan Y."/>
            <person name="Xia L."/>
            <person name="Li J."/>
            <person name="Zhao F."/>
            <person name="Cao W."/>
        </authorList>
    </citation>
    <scope>NUCLEOTIDE SEQUENCE</scope>
    <source>
        <strain evidence="1">Rmic-2018</strain>
        <tissue evidence="1">Larvae</tissue>
    </source>
</reference>